<protein>
    <submittedName>
        <fullName evidence="2">Methyltransferase domain-containing protein</fullName>
    </submittedName>
</protein>
<dbReference type="InterPro" id="IPR025714">
    <property type="entry name" value="Methyltranfer_dom"/>
</dbReference>
<evidence type="ECO:0000313" key="3">
    <source>
        <dbReference type="Proteomes" id="UP000198304"/>
    </source>
</evidence>
<dbReference type="Pfam" id="PF13847">
    <property type="entry name" value="Methyltransf_31"/>
    <property type="match status" value="1"/>
</dbReference>
<keyword evidence="2" id="KW-0808">Transferase</keyword>
<dbReference type="CDD" id="cd02440">
    <property type="entry name" value="AdoMet_MTases"/>
    <property type="match status" value="1"/>
</dbReference>
<dbReference type="GO" id="GO:0032259">
    <property type="term" value="P:methylation"/>
    <property type="evidence" value="ECO:0007669"/>
    <property type="project" value="UniProtKB-KW"/>
</dbReference>
<dbReference type="AlphaFoldDB" id="A0A239BFU4"/>
<dbReference type="GO" id="GO:0008168">
    <property type="term" value="F:methyltransferase activity"/>
    <property type="evidence" value="ECO:0007669"/>
    <property type="project" value="UniProtKB-KW"/>
</dbReference>
<gene>
    <name evidence="2" type="ORF">SAMN05446037_1003193</name>
</gene>
<dbReference type="Gene3D" id="3.40.50.150">
    <property type="entry name" value="Vaccinia Virus protein VP39"/>
    <property type="match status" value="1"/>
</dbReference>
<dbReference type="EMBL" id="FZOJ01000003">
    <property type="protein sequence ID" value="SNS05953.1"/>
    <property type="molecule type" value="Genomic_DNA"/>
</dbReference>
<dbReference type="SUPFAM" id="SSF53335">
    <property type="entry name" value="S-adenosyl-L-methionine-dependent methyltransferases"/>
    <property type="match status" value="1"/>
</dbReference>
<dbReference type="PANTHER" id="PTHR43667">
    <property type="entry name" value="CYCLOPROPANE-FATTY-ACYL-PHOSPHOLIPID SYNTHASE"/>
    <property type="match status" value="1"/>
</dbReference>
<keyword evidence="2" id="KW-0489">Methyltransferase</keyword>
<organism evidence="2 3">
    <name type="scientific">Anaerovirgula multivorans</name>
    <dbReference type="NCBI Taxonomy" id="312168"/>
    <lineage>
        <taxon>Bacteria</taxon>
        <taxon>Bacillati</taxon>
        <taxon>Bacillota</taxon>
        <taxon>Clostridia</taxon>
        <taxon>Peptostreptococcales</taxon>
        <taxon>Natronincolaceae</taxon>
        <taxon>Anaerovirgula</taxon>
    </lineage>
</organism>
<accession>A0A239BFU4</accession>
<proteinExistence type="predicted"/>
<dbReference type="InterPro" id="IPR050723">
    <property type="entry name" value="CFA/CMAS"/>
</dbReference>
<keyword evidence="3" id="KW-1185">Reference proteome</keyword>
<dbReference type="PANTHER" id="PTHR43667:SF2">
    <property type="entry name" value="FATTY ACID C-METHYL TRANSFERASE"/>
    <property type="match status" value="1"/>
</dbReference>
<feature type="domain" description="Methyltransferase" evidence="1">
    <location>
        <begin position="116"/>
        <end position="197"/>
    </location>
</feature>
<evidence type="ECO:0000259" key="1">
    <source>
        <dbReference type="Pfam" id="PF13847"/>
    </source>
</evidence>
<reference evidence="2 3" key="1">
    <citation type="submission" date="2017-06" db="EMBL/GenBank/DDBJ databases">
        <authorList>
            <person name="Kim H.J."/>
            <person name="Triplett B.A."/>
        </authorList>
    </citation>
    <scope>NUCLEOTIDE SEQUENCE [LARGE SCALE GENOMIC DNA]</scope>
    <source>
        <strain evidence="2 3">SCA</strain>
    </source>
</reference>
<name>A0A239BFU4_9FIRM</name>
<dbReference type="InterPro" id="IPR029063">
    <property type="entry name" value="SAM-dependent_MTases_sf"/>
</dbReference>
<sequence>MLLARKTFGGEARKCFIGIILYFLDINHEGEKRTKCSLIILMVFCLLKTRYQGGKFMTYPNDLDYWIEKWQKKEQNVTACTSFWNSRARSYNQDVVLPQTPSNDVVTMLQKKGILEKGSKVLDIGCGPGRYVLAMAKECKEVTALDISQEMLQYLKIHVRKLDLNNVITCKNNWEAIDLVEYGWEKKFDLVFASMTPGIYNFSTLKKMLEASSGYCYLSGFIQRETGLWDILEKEILGENNAGKQKEDKIYHAFNILWNLGYHPEIVYEEKNWEHQWALEEIVDLYIQRFEIKNPITEKDKEKIKQHLSSHEKDGKVIEKTEAKTAALIWKV</sequence>
<dbReference type="Proteomes" id="UP000198304">
    <property type="component" value="Unassembled WGS sequence"/>
</dbReference>
<evidence type="ECO:0000313" key="2">
    <source>
        <dbReference type="EMBL" id="SNS05953.1"/>
    </source>
</evidence>